<sequence>MPSLRTALRYLRFPTLMLAQPGQRRYVLPWIASLMPGSLWRSPRPWLVFDAISYLNQIDLTNWRIFEYGSGSSTLYWLQRGAHLISVEHDRAWYQMVRTYLPASAHLDYRLVPPEPLLLPNPDPADPYAYISSHYPQDGSSYRRYATQIDACADASLDLVLIDGRARPSCLMHAAPKVRPGGMLILDNSDRLRYQFAAHTFLRDYQPLVLRGAIPFLAAFSQTTIYTRDP</sequence>
<dbReference type="Proteomes" id="UP000054010">
    <property type="component" value="Unassembled WGS sequence"/>
</dbReference>
<evidence type="ECO:0000313" key="1">
    <source>
        <dbReference type="EMBL" id="EFO79237.1"/>
    </source>
</evidence>
<name>E1IHW2_9CHLR</name>
<dbReference type="OrthoDB" id="9793120at2"/>
<evidence type="ECO:0000313" key="2">
    <source>
        <dbReference type="Proteomes" id="UP000054010"/>
    </source>
</evidence>
<dbReference type="eggNOG" id="COG2519">
    <property type="taxonomic scope" value="Bacteria"/>
</dbReference>
<dbReference type="SUPFAM" id="SSF53335">
    <property type="entry name" value="S-adenosyl-L-methionine-dependent methyltransferases"/>
    <property type="match status" value="1"/>
</dbReference>
<keyword evidence="2" id="KW-1185">Reference proteome</keyword>
<organism evidence="1 2">
    <name type="scientific">Oscillochloris trichoides DG-6</name>
    <dbReference type="NCBI Taxonomy" id="765420"/>
    <lineage>
        <taxon>Bacteria</taxon>
        <taxon>Bacillati</taxon>
        <taxon>Chloroflexota</taxon>
        <taxon>Chloroflexia</taxon>
        <taxon>Chloroflexales</taxon>
        <taxon>Chloroflexineae</taxon>
        <taxon>Oscillochloridaceae</taxon>
        <taxon>Oscillochloris</taxon>
    </lineage>
</organism>
<dbReference type="AlphaFoldDB" id="E1IHW2"/>
<gene>
    <name evidence="1" type="ORF">OSCT_2900</name>
</gene>
<dbReference type="Gene3D" id="3.40.50.150">
    <property type="entry name" value="Vaccinia Virus protein VP39"/>
    <property type="match status" value="1"/>
</dbReference>
<dbReference type="EMBL" id="ADVR01000120">
    <property type="protein sequence ID" value="EFO79237.1"/>
    <property type="molecule type" value="Genomic_DNA"/>
</dbReference>
<dbReference type="STRING" id="765420.OSCT_2900"/>
<reference evidence="1 2" key="1">
    <citation type="journal article" date="2011" name="J. Bacteriol.">
        <title>Draft genome sequence of the anoxygenic filamentous phototrophic bacterium Oscillochloris trichoides subsp. DG-6.</title>
        <authorList>
            <person name="Kuznetsov B.B."/>
            <person name="Ivanovsky R.N."/>
            <person name="Keppen O.I."/>
            <person name="Sukhacheva M.V."/>
            <person name="Bumazhkin B.K."/>
            <person name="Patutina E.O."/>
            <person name="Beletsky A.V."/>
            <person name="Mardanov A.V."/>
            <person name="Baslerov R.V."/>
            <person name="Panteleeva A.N."/>
            <person name="Kolganova T.V."/>
            <person name="Ravin N.V."/>
            <person name="Skryabin K.G."/>
        </authorList>
    </citation>
    <scope>NUCLEOTIDE SEQUENCE [LARGE SCALE GENOMIC DNA]</scope>
    <source>
        <strain evidence="1 2">DG-6</strain>
    </source>
</reference>
<dbReference type="InterPro" id="IPR029063">
    <property type="entry name" value="SAM-dependent_MTases_sf"/>
</dbReference>
<comment type="caution">
    <text evidence="1">The sequence shown here is derived from an EMBL/GenBank/DDBJ whole genome shotgun (WGS) entry which is preliminary data.</text>
</comment>
<dbReference type="HOGENOM" id="CLU_1203857_0_0_0"/>
<protein>
    <recommendedName>
        <fullName evidence="3">Class I SAM-dependent methyltransferase</fullName>
    </recommendedName>
</protein>
<accession>E1IHW2</accession>
<evidence type="ECO:0008006" key="3">
    <source>
        <dbReference type="Google" id="ProtNLM"/>
    </source>
</evidence>
<proteinExistence type="predicted"/>